<dbReference type="RefSeq" id="WP_024624051.1">
    <property type="nucleotide sequence ID" value="NZ_AYGX02000160.1"/>
</dbReference>
<dbReference type="EMBL" id="AYGX02000160">
    <property type="protein sequence ID" value="KRO24784.1"/>
    <property type="molecule type" value="Genomic_DNA"/>
</dbReference>
<sequence length="119" mass="12466">MAKTLSFTDTSPQTVKIGDTTTSFTLICGNDNVATDLTSATSITVKLGNTSGYLKSSTVDPTSLTDPTTGQIVLALTADLMTGLTAGNYQLEVWVVDSTGTSIYPSESTLQFQVNSSLE</sequence>
<name>A0A0R2NKB7_9LACO</name>
<evidence type="ECO:0000313" key="2">
    <source>
        <dbReference type="Proteomes" id="UP000050920"/>
    </source>
</evidence>
<reference evidence="1 2" key="1">
    <citation type="journal article" date="2015" name="Genome Announc.">
        <title>Expanding the biotechnology potential of lactobacilli through comparative genomics of 213 strains and associated genera.</title>
        <authorList>
            <person name="Sun Z."/>
            <person name="Harris H.M."/>
            <person name="McCann A."/>
            <person name="Guo C."/>
            <person name="Argimon S."/>
            <person name="Zhang W."/>
            <person name="Yang X."/>
            <person name="Jeffery I.B."/>
            <person name="Cooney J.C."/>
            <person name="Kagawa T.F."/>
            <person name="Liu W."/>
            <person name="Song Y."/>
            <person name="Salvetti E."/>
            <person name="Wrobel A."/>
            <person name="Rasinkangas P."/>
            <person name="Parkhill J."/>
            <person name="Rea M.C."/>
            <person name="O'Sullivan O."/>
            <person name="Ritari J."/>
            <person name="Douillard F.P."/>
            <person name="Paul Ross R."/>
            <person name="Yang R."/>
            <person name="Briner A.E."/>
            <person name="Felis G.E."/>
            <person name="de Vos W.M."/>
            <person name="Barrangou R."/>
            <person name="Klaenhammer T.R."/>
            <person name="Caufield P.W."/>
            <person name="Cui Y."/>
            <person name="Zhang H."/>
            <person name="O'Toole P.W."/>
        </authorList>
    </citation>
    <scope>NUCLEOTIDE SEQUENCE [LARGE SCALE GENOMIC DNA]</scope>
    <source>
        <strain evidence="1 2">DSM 21115</strain>
    </source>
</reference>
<evidence type="ECO:0008006" key="3">
    <source>
        <dbReference type="Google" id="ProtNLM"/>
    </source>
</evidence>
<dbReference type="Proteomes" id="UP000050920">
    <property type="component" value="Unassembled WGS sequence"/>
</dbReference>
<evidence type="ECO:0000313" key="1">
    <source>
        <dbReference type="EMBL" id="KRO24784.1"/>
    </source>
</evidence>
<comment type="caution">
    <text evidence="1">The sequence shown here is derived from an EMBL/GenBank/DDBJ whole genome shotgun (WGS) entry which is preliminary data.</text>
</comment>
<keyword evidence="2" id="KW-1185">Reference proteome</keyword>
<organism evidence="1 2">
    <name type="scientific">Lactiplantibacillus fabifermentans DSM 21115</name>
    <dbReference type="NCBI Taxonomy" id="1413187"/>
    <lineage>
        <taxon>Bacteria</taxon>
        <taxon>Bacillati</taxon>
        <taxon>Bacillota</taxon>
        <taxon>Bacilli</taxon>
        <taxon>Lactobacillales</taxon>
        <taxon>Lactobacillaceae</taxon>
        <taxon>Lactiplantibacillus</taxon>
    </lineage>
</organism>
<proteinExistence type="predicted"/>
<protein>
    <recommendedName>
        <fullName evidence="3">Prophage Lp2 protein 53</fullName>
    </recommendedName>
</protein>
<accession>A0A0R2NKB7</accession>
<dbReference type="AlphaFoldDB" id="A0A0R2NKB7"/>
<gene>
    <name evidence="1" type="ORF">DY78_GL001573</name>
</gene>